<evidence type="ECO:0000256" key="7">
    <source>
        <dbReference type="HAMAP-Rule" id="MF_00657"/>
    </source>
</evidence>
<dbReference type="PANTHER" id="PTHR41536:SF1">
    <property type="entry name" value="PKHD-TYPE HYDROXYLASE YBIX"/>
    <property type="match status" value="1"/>
</dbReference>
<dbReference type="SUPFAM" id="SSF51197">
    <property type="entry name" value="Clavaminate synthase-like"/>
    <property type="match status" value="1"/>
</dbReference>
<evidence type="ECO:0000256" key="1">
    <source>
        <dbReference type="ARBA" id="ARBA00001961"/>
    </source>
</evidence>
<dbReference type="GO" id="GO:0016706">
    <property type="term" value="F:2-oxoglutarate-dependent dioxygenase activity"/>
    <property type="evidence" value="ECO:0007669"/>
    <property type="project" value="UniProtKB-UniRule"/>
</dbReference>
<proteinExistence type="inferred from homology"/>
<evidence type="ECO:0000256" key="6">
    <source>
        <dbReference type="ARBA" id="ARBA00023004"/>
    </source>
</evidence>
<dbReference type="InterPro" id="IPR023550">
    <property type="entry name" value="PKHD_hydroxylase"/>
</dbReference>
<gene>
    <name evidence="9" type="ORF">GGR38_000727</name>
</gene>
<dbReference type="AlphaFoldDB" id="A0A7W6G583"/>
<dbReference type="PANTHER" id="PTHR41536">
    <property type="entry name" value="PKHD-TYPE HYDROXYLASE YBIX"/>
    <property type="match status" value="1"/>
</dbReference>
<dbReference type="InterPro" id="IPR006620">
    <property type="entry name" value="Pro_4_hyd_alph"/>
</dbReference>
<reference evidence="9 10" key="1">
    <citation type="submission" date="2020-08" db="EMBL/GenBank/DDBJ databases">
        <title>Genomic Encyclopedia of Type Strains, Phase IV (KMG-IV): sequencing the most valuable type-strain genomes for metagenomic binning, comparative biology and taxonomic classification.</title>
        <authorList>
            <person name="Goeker M."/>
        </authorList>
    </citation>
    <scope>NUCLEOTIDE SEQUENCE [LARGE SCALE GENOMIC DNA]</scope>
    <source>
        <strain evidence="9 10">DSM 27057</strain>
    </source>
</reference>
<keyword evidence="10" id="KW-1185">Reference proteome</keyword>
<evidence type="ECO:0000256" key="5">
    <source>
        <dbReference type="ARBA" id="ARBA00023002"/>
    </source>
</evidence>
<evidence type="ECO:0000313" key="9">
    <source>
        <dbReference type="EMBL" id="MBB3953800.1"/>
    </source>
</evidence>
<dbReference type="Gene3D" id="2.60.120.620">
    <property type="entry name" value="q2cbj1_9rhob like domain"/>
    <property type="match status" value="1"/>
</dbReference>
<comment type="cofactor">
    <cofactor evidence="1 7">
        <name>L-ascorbate</name>
        <dbReference type="ChEBI" id="CHEBI:38290"/>
    </cofactor>
</comment>
<dbReference type="InterPro" id="IPR005123">
    <property type="entry name" value="Oxoglu/Fe-dep_dioxygenase_dom"/>
</dbReference>
<dbReference type="PROSITE" id="PS51471">
    <property type="entry name" value="FE2OG_OXY"/>
    <property type="match status" value="1"/>
</dbReference>
<protein>
    <submittedName>
        <fullName evidence="9">PKHD-type hydroxylase</fullName>
        <ecNumber evidence="9">1.14.11.-</ecNumber>
    </submittedName>
</protein>
<keyword evidence="5 7" id="KW-0560">Oxidoreductase</keyword>
<dbReference type="Gene3D" id="4.10.860.20">
    <property type="entry name" value="Rabenosyn, Rab binding domain"/>
    <property type="match status" value="1"/>
</dbReference>
<dbReference type="GO" id="GO:0006879">
    <property type="term" value="P:intracellular iron ion homeostasis"/>
    <property type="evidence" value="ECO:0007669"/>
    <property type="project" value="TreeGrafter"/>
</dbReference>
<dbReference type="Pfam" id="PF13640">
    <property type="entry name" value="2OG-FeII_Oxy_3"/>
    <property type="match status" value="1"/>
</dbReference>
<dbReference type="NCBIfam" id="NF003975">
    <property type="entry name" value="PRK05467.1-4"/>
    <property type="match status" value="1"/>
</dbReference>
<comment type="cofactor">
    <cofactor evidence="7">
        <name>Fe(2+)</name>
        <dbReference type="ChEBI" id="CHEBI:29033"/>
    </cofactor>
    <text evidence="7">Binds 1 Fe(2+) ion per subunit.</text>
</comment>
<keyword evidence="4 7" id="KW-0223">Dioxygenase</keyword>
<dbReference type="InterPro" id="IPR041097">
    <property type="entry name" value="PKHD_C"/>
</dbReference>
<evidence type="ECO:0000313" key="10">
    <source>
        <dbReference type="Proteomes" id="UP000548867"/>
    </source>
</evidence>
<dbReference type="Proteomes" id="UP000548867">
    <property type="component" value="Unassembled WGS sequence"/>
</dbReference>
<dbReference type="RefSeq" id="WP_183622727.1">
    <property type="nucleotide sequence ID" value="NZ_JACIDX010000002.1"/>
</dbReference>
<dbReference type="GO" id="GO:0006974">
    <property type="term" value="P:DNA damage response"/>
    <property type="evidence" value="ECO:0007669"/>
    <property type="project" value="TreeGrafter"/>
</dbReference>
<dbReference type="EC" id="1.14.11.-" evidence="9"/>
<dbReference type="GO" id="GO:0005506">
    <property type="term" value="F:iron ion binding"/>
    <property type="evidence" value="ECO:0007669"/>
    <property type="project" value="UniProtKB-UniRule"/>
</dbReference>
<dbReference type="EMBL" id="JACIDX010000002">
    <property type="protein sequence ID" value="MBB3953800.1"/>
    <property type="molecule type" value="Genomic_DNA"/>
</dbReference>
<feature type="binding site" evidence="7">
    <location>
        <position position="160"/>
    </location>
    <ligand>
        <name>Fe cation</name>
        <dbReference type="ChEBI" id="CHEBI:24875"/>
    </ligand>
</feature>
<evidence type="ECO:0000259" key="8">
    <source>
        <dbReference type="PROSITE" id="PS51471"/>
    </source>
</evidence>
<evidence type="ECO:0000256" key="2">
    <source>
        <dbReference type="ARBA" id="ARBA00022723"/>
    </source>
</evidence>
<comment type="caution">
    <text evidence="9">The sequence shown here is derived from an EMBL/GenBank/DDBJ whole genome shotgun (WGS) entry which is preliminary data.</text>
</comment>
<sequence>MTAYPLTIPAVLDAAELAQLRAILLAGPWEDGLATAGPLSAPVKRNRQLPEQCPAAREAGAIISAALGRHALFMSAALPARIAPPMFNRYRAGEAYGAHIDGALRQSQGLRIRTDLSATLFLTPPQDYEGGALSITMGAMPLDIKGKAGDMILYPSSTIHAVGPVTSGERLSCFFWVQSILRDPIQRQTLFELDRAIQGLAACPVPSETLLGFNQTYHNLVRMWADG</sequence>
<dbReference type="InterPro" id="IPR044862">
    <property type="entry name" value="Pro_4_hyd_alph_FE2OG_OXY"/>
</dbReference>
<evidence type="ECO:0000256" key="4">
    <source>
        <dbReference type="ARBA" id="ARBA00022964"/>
    </source>
</evidence>
<dbReference type="GO" id="GO:0031418">
    <property type="term" value="F:L-ascorbic acid binding"/>
    <property type="evidence" value="ECO:0007669"/>
    <property type="project" value="UniProtKB-KW"/>
</dbReference>
<keyword evidence="2 7" id="KW-0479">Metal-binding</keyword>
<evidence type="ECO:0000256" key="3">
    <source>
        <dbReference type="ARBA" id="ARBA00022896"/>
    </source>
</evidence>
<dbReference type="SMART" id="SM00702">
    <property type="entry name" value="P4Hc"/>
    <property type="match status" value="1"/>
</dbReference>
<feature type="binding site" evidence="7">
    <location>
        <position position="170"/>
    </location>
    <ligand>
        <name>2-oxoglutarate</name>
        <dbReference type="ChEBI" id="CHEBI:16810"/>
    </ligand>
</feature>
<feature type="domain" description="Fe2OG dioxygenase" evidence="8">
    <location>
        <begin position="81"/>
        <end position="179"/>
    </location>
</feature>
<feature type="binding site" evidence="7">
    <location>
        <position position="99"/>
    </location>
    <ligand>
        <name>Fe cation</name>
        <dbReference type="ChEBI" id="CHEBI:24875"/>
    </ligand>
</feature>
<dbReference type="NCBIfam" id="NF003974">
    <property type="entry name" value="PRK05467.1-3"/>
    <property type="match status" value="1"/>
</dbReference>
<keyword evidence="6 7" id="KW-0408">Iron</keyword>
<dbReference type="Pfam" id="PF18331">
    <property type="entry name" value="PKHD_C"/>
    <property type="match status" value="1"/>
</dbReference>
<feature type="binding site" evidence="7">
    <location>
        <position position="101"/>
    </location>
    <ligand>
        <name>Fe cation</name>
        <dbReference type="ChEBI" id="CHEBI:24875"/>
    </ligand>
</feature>
<dbReference type="HAMAP" id="MF_00657">
    <property type="entry name" value="Hydroxyl_YbiX"/>
    <property type="match status" value="1"/>
</dbReference>
<name>A0A7W6G583_9SPHN</name>
<keyword evidence="3 7" id="KW-0847">Vitamin C</keyword>
<accession>A0A7W6G583</accession>
<organism evidence="9 10">
    <name type="scientific">Novosphingobium sediminicola</name>
    <dbReference type="NCBI Taxonomy" id="563162"/>
    <lineage>
        <taxon>Bacteria</taxon>
        <taxon>Pseudomonadati</taxon>
        <taxon>Pseudomonadota</taxon>
        <taxon>Alphaproteobacteria</taxon>
        <taxon>Sphingomonadales</taxon>
        <taxon>Sphingomonadaceae</taxon>
        <taxon>Novosphingobium</taxon>
    </lineage>
</organism>